<dbReference type="Proteomes" id="UP000541444">
    <property type="component" value="Unassembled WGS sequence"/>
</dbReference>
<accession>A0A7J7NZS2</accession>
<proteinExistence type="predicted"/>
<evidence type="ECO:0000313" key="1">
    <source>
        <dbReference type="EMBL" id="KAF6172689.1"/>
    </source>
</evidence>
<evidence type="ECO:0000313" key="2">
    <source>
        <dbReference type="Proteomes" id="UP000541444"/>
    </source>
</evidence>
<organism evidence="1 2">
    <name type="scientific">Kingdonia uniflora</name>
    <dbReference type="NCBI Taxonomy" id="39325"/>
    <lineage>
        <taxon>Eukaryota</taxon>
        <taxon>Viridiplantae</taxon>
        <taxon>Streptophyta</taxon>
        <taxon>Embryophyta</taxon>
        <taxon>Tracheophyta</taxon>
        <taxon>Spermatophyta</taxon>
        <taxon>Magnoliopsida</taxon>
        <taxon>Ranunculales</taxon>
        <taxon>Circaeasteraceae</taxon>
        <taxon>Kingdonia</taxon>
    </lineage>
</organism>
<protein>
    <submittedName>
        <fullName evidence="1">Uncharacterized protein</fullName>
    </submittedName>
</protein>
<gene>
    <name evidence="1" type="ORF">GIB67_042012</name>
</gene>
<name>A0A7J7NZS2_9MAGN</name>
<dbReference type="EMBL" id="JACGCM010000412">
    <property type="protein sequence ID" value="KAF6172689.1"/>
    <property type="molecule type" value="Genomic_DNA"/>
</dbReference>
<keyword evidence="2" id="KW-1185">Reference proteome</keyword>
<reference evidence="1 2" key="1">
    <citation type="journal article" date="2020" name="IScience">
        <title>Genome Sequencing of the Endangered Kingdonia uniflora (Circaeasteraceae, Ranunculales) Reveals Potential Mechanisms of Evolutionary Specialization.</title>
        <authorList>
            <person name="Sun Y."/>
            <person name="Deng T."/>
            <person name="Zhang A."/>
            <person name="Moore M.J."/>
            <person name="Landis J.B."/>
            <person name="Lin N."/>
            <person name="Zhang H."/>
            <person name="Zhang X."/>
            <person name="Huang J."/>
            <person name="Zhang X."/>
            <person name="Sun H."/>
            <person name="Wang H."/>
        </authorList>
    </citation>
    <scope>NUCLEOTIDE SEQUENCE [LARGE SCALE GENOMIC DNA]</scope>
    <source>
        <strain evidence="1">TB1705</strain>
        <tissue evidence="1">Leaf</tissue>
    </source>
</reference>
<comment type="caution">
    <text evidence="1">The sequence shown here is derived from an EMBL/GenBank/DDBJ whole genome shotgun (WGS) entry which is preliminary data.</text>
</comment>
<dbReference type="AlphaFoldDB" id="A0A7J7NZS2"/>
<sequence>MEVTKPNKQVLKHIKHSQFSTTEYGYASVCEIPFARQVRVARLTQRHIHIQ</sequence>